<accession>A0A1X2HSV4</accession>
<gene>
    <name evidence="1" type="ORF">BCR43DRAFT_16420</name>
</gene>
<organism evidence="1 2">
    <name type="scientific">Syncephalastrum racemosum</name>
    <name type="common">Filamentous fungus</name>
    <dbReference type="NCBI Taxonomy" id="13706"/>
    <lineage>
        <taxon>Eukaryota</taxon>
        <taxon>Fungi</taxon>
        <taxon>Fungi incertae sedis</taxon>
        <taxon>Mucoromycota</taxon>
        <taxon>Mucoromycotina</taxon>
        <taxon>Mucoromycetes</taxon>
        <taxon>Mucorales</taxon>
        <taxon>Syncephalastraceae</taxon>
        <taxon>Syncephalastrum</taxon>
    </lineage>
</organism>
<comment type="caution">
    <text evidence="1">The sequence shown here is derived from an EMBL/GenBank/DDBJ whole genome shotgun (WGS) entry which is preliminary data.</text>
</comment>
<name>A0A1X2HSV4_SYNRA</name>
<keyword evidence="2" id="KW-1185">Reference proteome</keyword>
<dbReference type="EMBL" id="MCGN01000001">
    <property type="protein sequence ID" value="ORZ02611.1"/>
    <property type="molecule type" value="Genomic_DNA"/>
</dbReference>
<dbReference type="InParanoid" id="A0A1X2HSV4"/>
<dbReference type="AlphaFoldDB" id="A0A1X2HSV4"/>
<proteinExistence type="predicted"/>
<reference evidence="1 2" key="1">
    <citation type="submission" date="2016-07" db="EMBL/GenBank/DDBJ databases">
        <title>Pervasive Adenine N6-methylation of Active Genes in Fungi.</title>
        <authorList>
            <consortium name="DOE Joint Genome Institute"/>
            <person name="Mondo S.J."/>
            <person name="Dannebaum R.O."/>
            <person name="Kuo R.C."/>
            <person name="Labutti K."/>
            <person name="Haridas S."/>
            <person name="Kuo A."/>
            <person name="Salamov A."/>
            <person name="Ahrendt S.R."/>
            <person name="Lipzen A."/>
            <person name="Sullivan W."/>
            <person name="Andreopoulos W.B."/>
            <person name="Clum A."/>
            <person name="Lindquist E."/>
            <person name="Daum C."/>
            <person name="Ramamoorthy G.K."/>
            <person name="Gryganskyi A."/>
            <person name="Culley D."/>
            <person name="Magnuson J.K."/>
            <person name="James T.Y."/>
            <person name="O'Malley M.A."/>
            <person name="Stajich J.E."/>
            <person name="Spatafora J.W."/>
            <person name="Visel A."/>
            <person name="Grigoriev I.V."/>
        </authorList>
    </citation>
    <scope>NUCLEOTIDE SEQUENCE [LARGE SCALE GENOMIC DNA]</scope>
    <source>
        <strain evidence="1 2">NRRL 2496</strain>
    </source>
</reference>
<dbReference type="Proteomes" id="UP000242180">
    <property type="component" value="Unassembled WGS sequence"/>
</dbReference>
<protein>
    <submittedName>
        <fullName evidence="1">Uncharacterized protein</fullName>
    </submittedName>
</protein>
<evidence type="ECO:0000313" key="1">
    <source>
        <dbReference type="EMBL" id="ORZ02611.1"/>
    </source>
</evidence>
<evidence type="ECO:0000313" key="2">
    <source>
        <dbReference type="Proteomes" id="UP000242180"/>
    </source>
</evidence>
<sequence>MSFTLLDWRRLVQIDSESQNPVEMASAFRHLTDEQWKKLQEIYDSRYPTDNLNKTKNMPTTCSTPIPVDSEHSEPHKKSHTVANEGVLLYDTRQENSHKMKERRILLSKVIHEMTTDFDMDIVVLFAPRRETLDSKIDCPITSSGTVANQAIWSLDMSEAFKKECKCT</sequence>